<feature type="domain" description="ABC transmembrane type-1" evidence="9">
    <location>
        <begin position="62"/>
        <end position="250"/>
    </location>
</feature>
<evidence type="ECO:0000313" key="10">
    <source>
        <dbReference type="EMBL" id="UOO89636.1"/>
    </source>
</evidence>
<comment type="subcellular location">
    <subcellularLocation>
        <location evidence="1">Cell inner membrane</location>
        <topology evidence="1">Multi-pass membrane protein</topology>
    </subcellularLocation>
    <subcellularLocation>
        <location evidence="8">Cell membrane</location>
        <topology evidence="8">Multi-pass membrane protein</topology>
    </subcellularLocation>
</comment>
<evidence type="ECO:0000256" key="7">
    <source>
        <dbReference type="ARBA" id="ARBA00023136"/>
    </source>
</evidence>
<gene>
    <name evidence="10" type="ORF">LVJ82_01220</name>
</gene>
<evidence type="ECO:0000256" key="1">
    <source>
        <dbReference type="ARBA" id="ARBA00004429"/>
    </source>
</evidence>
<evidence type="ECO:0000256" key="8">
    <source>
        <dbReference type="RuleBase" id="RU363032"/>
    </source>
</evidence>
<name>A0ABY4E1G1_9NEIS</name>
<dbReference type="Gene3D" id="1.10.3720.10">
    <property type="entry name" value="MetI-like"/>
    <property type="match status" value="1"/>
</dbReference>
<organism evidence="10 11">
    <name type="scientific">Vitreoscilla massiliensis</name>
    <dbReference type="NCBI Taxonomy" id="1689272"/>
    <lineage>
        <taxon>Bacteria</taxon>
        <taxon>Pseudomonadati</taxon>
        <taxon>Pseudomonadota</taxon>
        <taxon>Betaproteobacteria</taxon>
        <taxon>Neisseriales</taxon>
        <taxon>Neisseriaceae</taxon>
        <taxon>Vitreoscilla</taxon>
    </lineage>
</organism>
<evidence type="ECO:0000259" key="9">
    <source>
        <dbReference type="PROSITE" id="PS50928"/>
    </source>
</evidence>
<keyword evidence="5 8" id="KW-0812">Transmembrane</keyword>
<dbReference type="CDD" id="cd06261">
    <property type="entry name" value="TM_PBP2"/>
    <property type="match status" value="1"/>
</dbReference>
<dbReference type="InterPro" id="IPR000515">
    <property type="entry name" value="MetI-like"/>
</dbReference>
<evidence type="ECO:0000256" key="6">
    <source>
        <dbReference type="ARBA" id="ARBA00022989"/>
    </source>
</evidence>
<evidence type="ECO:0000256" key="4">
    <source>
        <dbReference type="ARBA" id="ARBA00022519"/>
    </source>
</evidence>
<dbReference type="SUPFAM" id="SSF161098">
    <property type="entry name" value="MetI-like"/>
    <property type="match status" value="1"/>
</dbReference>
<dbReference type="Proteomes" id="UP000832011">
    <property type="component" value="Chromosome"/>
</dbReference>
<keyword evidence="4" id="KW-0997">Cell inner membrane</keyword>
<keyword evidence="7 8" id="KW-0472">Membrane</keyword>
<accession>A0ABY4E1G1</accession>
<dbReference type="PROSITE" id="PS50928">
    <property type="entry name" value="ABC_TM1"/>
    <property type="match status" value="1"/>
</dbReference>
<feature type="transmembrane region" description="Helical" evidence="8">
    <location>
        <begin position="127"/>
        <end position="149"/>
    </location>
</feature>
<keyword evidence="6 8" id="KW-1133">Transmembrane helix</keyword>
<feature type="transmembrane region" description="Helical" evidence="8">
    <location>
        <begin position="62"/>
        <end position="87"/>
    </location>
</feature>
<dbReference type="PANTHER" id="PTHR43357">
    <property type="entry name" value="INNER MEMBRANE ABC TRANSPORTER PERMEASE PROTEIN YDCV"/>
    <property type="match status" value="1"/>
</dbReference>
<keyword evidence="11" id="KW-1185">Reference proteome</keyword>
<dbReference type="EMBL" id="CP091511">
    <property type="protein sequence ID" value="UOO89636.1"/>
    <property type="molecule type" value="Genomic_DNA"/>
</dbReference>
<keyword evidence="3" id="KW-1003">Cell membrane</keyword>
<dbReference type="PANTHER" id="PTHR43357:SF4">
    <property type="entry name" value="INNER MEMBRANE ABC TRANSPORTER PERMEASE PROTEIN YDCV"/>
    <property type="match status" value="1"/>
</dbReference>
<comment type="similarity">
    <text evidence="8">Belongs to the binding-protein-dependent transport system permease family.</text>
</comment>
<feature type="transmembrane region" description="Helical" evidence="8">
    <location>
        <begin position="228"/>
        <end position="253"/>
    </location>
</feature>
<feature type="transmembrane region" description="Helical" evidence="8">
    <location>
        <begin position="99"/>
        <end position="121"/>
    </location>
</feature>
<evidence type="ECO:0000256" key="2">
    <source>
        <dbReference type="ARBA" id="ARBA00022448"/>
    </source>
</evidence>
<dbReference type="Pfam" id="PF00528">
    <property type="entry name" value="BPD_transp_1"/>
    <property type="match status" value="1"/>
</dbReference>
<protein>
    <submittedName>
        <fullName evidence="10">ABC transporter permease</fullName>
    </submittedName>
</protein>
<evidence type="ECO:0000313" key="11">
    <source>
        <dbReference type="Proteomes" id="UP000832011"/>
    </source>
</evidence>
<sequence>MMLGKFSKILFGCAAVAFLLAPLFAILPLGFTSGGFLTYPTPGWSMRWFHELFAADSWRRSIVNSLIIGGATTALATVLGTMAALGLRNKGIFLAGPIRILFVLPMVVPAVVLGVGMQLLFTRLGIANTYFGVVVAHTVIAIPLVLISVSGALAGIDRRVELAAESLGAGPATVLRKVTLPLAGPGIISGAVLAFATSLDEVVLTMFVAGPNQRTLARQMFSTIRENISPTIASAAFIFIIATILFGLATVLVKKKVNALKP</sequence>
<keyword evidence="2 8" id="KW-0813">Transport</keyword>
<dbReference type="InterPro" id="IPR035906">
    <property type="entry name" value="MetI-like_sf"/>
</dbReference>
<reference evidence="10 11" key="1">
    <citation type="journal article" date="2022" name="Res Sq">
        <title>Evolution of multicellular longitudinally dividing oral cavity symbionts (Neisseriaceae).</title>
        <authorList>
            <person name="Nyongesa S."/>
            <person name="Weber P."/>
            <person name="Bernet E."/>
            <person name="Pullido F."/>
            <person name="Nieckarz M."/>
            <person name="Delaby M."/>
            <person name="Nieves C."/>
            <person name="Viehboeck T."/>
            <person name="Krause N."/>
            <person name="Rivera-Millot A."/>
            <person name="Nakamura A."/>
            <person name="Vischer N."/>
            <person name="VanNieuwenhze M."/>
            <person name="Brun Y."/>
            <person name="Cava F."/>
            <person name="Bulgheresi S."/>
            <person name="Veyrier F."/>
        </authorList>
    </citation>
    <scope>NUCLEOTIDE SEQUENCE [LARGE SCALE GENOMIC DNA]</scope>
    <source>
        <strain evidence="10 11">SN4</strain>
    </source>
</reference>
<evidence type="ECO:0000256" key="5">
    <source>
        <dbReference type="ARBA" id="ARBA00022692"/>
    </source>
</evidence>
<dbReference type="RefSeq" id="WP_058305526.1">
    <property type="nucleotide sequence ID" value="NZ_CABKVG010000007.1"/>
</dbReference>
<proteinExistence type="inferred from homology"/>
<evidence type="ECO:0000256" key="3">
    <source>
        <dbReference type="ARBA" id="ARBA00022475"/>
    </source>
</evidence>